<dbReference type="PANTHER" id="PTHR37816:SF2">
    <property type="entry name" value="DNA TOPOLOGY MODULATION PROTEIN FLAR-RELATED PROTEIN"/>
    <property type="match status" value="1"/>
</dbReference>
<accession>A0ABZ0L5G9</accession>
<dbReference type="InterPro" id="IPR052922">
    <property type="entry name" value="Cytidylate_Kinase-2"/>
</dbReference>
<reference evidence="1 2" key="1">
    <citation type="submission" date="2023-06" db="EMBL/GenBank/DDBJ databases">
        <title>Sporosarcina sp. nov., isolated from Korean tranditional fermented seafood 'Jeotgal'.</title>
        <authorList>
            <person name="Yang A.I."/>
            <person name="Shin N.-R."/>
        </authorList>
    </citation>
    <scope>NUCLEOTIDE SEQUENCE [LARGE SCALE GENOMIC DNA]</scope>
    <source>
        <strain evidence="1 2">T2O-4</strain>
    </source>
</reference>
<evidence type="ECO:0000313" key="1">
    <source>
        <dbReference type="EMBL" id="WOV87817.1"/>
    </source>
</evidence>
<dbReference type="SUPFAM" id="SSF52540">
    <property type="entry name" value="P-loop containing nucleoside triphosphate hydrolases"/>
    <property type="match status" value="1"/>
</dbReference>
<dbReference type="RefSeq" id="WP_317968274.1">
    <property type="nucleotide sequence ID" value="NZ_CP129118.1"/>
</dbReference>
<dbReference type="InterPro" id="IPR027417">
    <property type="entry name" value="P-loop_NTPase"/>
</dbReference>
<sequence length="191" mass="22390">MVPEVMKIFIMGIVASGKTTYAKELSKQWDMPFVELDSVVYHNVDGMRIKRSPDEQIKVILEMDAAGSWIAEGVYRPSYHLLLDMADVVIWLDPPLWKRKVRILSRHIKQVMGIEKCAYKPDMEMLLNMYTWTKAFEGRRGELNEILQPHLHKLLIVRNNPKNNRRLQELDVSKRGRDDLQRCTGIPLKFR</sequence>
<dbReference type="Gene3D" id="3.40.50.300">
    <property type="entry name" value="P-loop containing nucleotide triphosphate hydrolases"/>
    <property type="match status" value="1"/>
</dbReference>
<proteinExistence type="predicted"/>
<dbReference type="EMBL" id="CP129118">
    <property type="protein sequence ID" value="WOV87817.1"/>
    <property type="molecule type" value="Genomic_DNA"/>
</dbReference>
<name>A0ABZ0L5G9_9BACL</name>
<gene>
    <name evidence="1" type="ORF">QWT69_01470</name>
</gene>
<organism evidence="1 2">
    <name type="scientific">Sporosarcina oncorhynchi</name>
    <dbReference type="NCBI Taxonomy" id="3056444"/>
    <lineage>
        <taxon>Bacteria</taxon>
        <taxon>Bacillati</taxon>
        <taxon>Bacillota</taxon>
        <taxon>Bacilli</taxon>
        <taxon>Bacillales</taxon>
        <taxon>Caryophanaceae</taxon>
        <taxon>Sporosarcina</taxon>
    </lineage>
</organism>
<protein>
    <recommendedName>
        <fullName evidence="3">Adenylate kinase</fullName>
    </recommendedName>
</protein>
<dbReference type="Proteomes" id="UP001303902">
    <property type="component" value="Chromosome"/>
</dbReference>
<keyword evidence="2" id="KW-1185">Reference proteome</keyword>
<evidence type="ECO:0000313" key="2">
    <source>
        <dbReference type="Proteomes" id="UP001303902"/>
    </source>
</evidence>
<dbReference type="PANTHER" id="PTHR37816">
    <property type="entry name" value="YALI0E33011P"/>
    <property type="match status" value="1"/>
</dbReference>
<evidence type="ECO:0008006" key="3">
    <source>
        <dbReference type="Google" id="ProtNLM"/>
    </source>
</evidence>